<name>A0A183C594_GLOPA</name>
<reference evidence="2" key="2">
    <citation type="submission" date="2014-05" db="EMBL/GenBank/DDBJ databases">
        <title>The genome and life-stage specific transcriptomes of Globodera pallida elucidate key aspects of plant parasitism by a cyst nematode.</title>
        <authorList>
            <person name="Cotton J.A."/>
            <person name="Lilley C.J."/>
            <person name="Jones L.M."/>
            <person name="Kikuchi T."/>
            <person name="Reid A.J."/>
            <person name="Thorpe P."/>
            <person name="Tsai I.J."/>
            <person name="Beasley H."/>
            <person name="Blok V."/>
            <person name="Cock P.J.A."/>
            <person name="Van den Akker S.E."/>
            <person name="Holroyd N."/>
            <person name="Hunt M."/>
            <person name="Mantelin S."/>
            <person name="Naghra H."/>
            <person name="Pain A."/>
            <person name="Palomares-Rius J.E."/>
            <person name="Zarowiecki M."/>
            <person name="Berriman M."/>
            <person name="Jones J.T."/>
            <person name="Urwin P.E."/>
        </authorList>
    </citation>
    <scope>NUCLEOTIDE SEQUENCE [LARGE SCALE GENOMIC DNA]</scope>
    <source>
        <strain evidence="2">Lindley</strain>
    </source>
</reference>
<reference evidence="2" key="1">
    <citation type="submission" date="2013-12" db="EMBL/GenBank/DDBJ databases">
        <authorList>
            <person name="Aslett M."/>
        </authorList>
    </citation>
    <scope>NUCLEOTIDE SEQUENCE [LARGE SCALE GENOMIC DNA]</scope>
    <source>
        <strain evidence="2">Lindley</strain>
    </source>
</reference>
<organism evidence="2 3">
    <name type="scientific">Globodera pallida</name>
    <name type="common">Potato cyst nematode worm</name>
    <name type="synonym">Heterodera pallida</name>
    <dbReference type="NCBI Taxonomy" id="36090"/>
    <lineage>
        <taxon>Eukaryota</taxon>
        <taxon>Metazoa</taxon>
        <taxon>Ecdysozoa</taxon>
        <taxon>Nematoda</taxon>
        <taxon>Chromadorea</taxon>
        <taxon>Rhabditida</taxon>
        <taxon>Tylenchina</taxon>
        <taxon>Tylenchomorpha</taxon>
        <taxon>Tylenchoidea</taxon>
        <taxon>Heteroderidae</taxon>
        <taxon>Heteroderinae</taxon>
        <taxon>Globodera</taxon>
    </lineage>
</organism>
<evidence type="ECO:0000256" key="1">
    <source>
        <dbReference type="SAM" id="MobiDB-lite"/>
    </source>
</evidence>
<keyword evidence="2" id="KW-1185">Reference proteome</keyword>
<feature type="region of interest" description="Disordered" evidence="1">
    <location>
        <begin position="29"/>
        <end position="84"/>
    </location>
</feature>
<evidence type="ECO:0000313" key="3">
    <source>
        <dbReference type="WBParaSite" id="GPLIN_000803900"/>
    </source>
</evidence>
<dbReference type="WBParaSite" id="GPLIN_000803900">
    <property type="protein sequence ID" value="GPLIN_000803900"/>
    <property type="gene ID" value="GPLIN_000803900"/>
</dbReference>
<dbReference type="Proteomes" id="UP000050741">
    <property type="component" value="Unassembled WGS sequence"/>
</dbReference>
<accession>A0A183C594</accession>
<reference evidence="3" key="3">
    <citation type="submission" date="2016-06" db="UniProtKB">
        <authorList>
            <consortium name="WormBaseParasite"/>
        </authorList>
    </citation>
    <scope>IDENTIFICATION</scope>
</reference>
<proteinExistence type="predicted"/>
<feature type="compositionally biased region" description="Low complexity" evidence="1">
    <location>
        <begin position="47"/>
        <end position="84"/>
    </location>
</feature>
<dbReference type="AlphaFoldDB" id="A0A183C594"/>
<evidence type="ECO:0000313" key="2">
    <source>
        <dbReference type="Proteomes" id="UP000050741"/>
    </source>
</evidence>
<protein>
    <submittedName>
        <fullName evidence="3">QLQ domain-containing protein</fullName>
    </submittedName>
</protein>
<sequence>MIMNHAMTGAPRQYSYPAHHNSYPTLMTAPQHLATPYPPSAYAEGHQQPQHMPAPNQPQQMPAPNQPQQMPTPNQPQQMPAPNPLQYMPAQMQLQQMPAHMLPQPMSGQMQPRPMPTQMQLQPMDQPPWGQINRTLNDLLQVTRAQRGLMEQLVVGLAAKRVEQQIGGPANRWNGKRPRQRFVKGGGAIAPLFGSKGVGGARPSRFQNAQAPVASVGVVTTPALAVQNESIPPVVQGQEQARATKASSV</sequence>